<evidence type="ECO:0000313" key="2">
    <source>
        <dbReference type="Proteomes" id="UP000196027"/>
    </source>
</evidence>
<proteinExistence type="predicted"/>
<dbReference type="EMBL" id="CP021425">
    <property type="protein sequence ID" value="ARU59381.1"/>
    <property type="molecule type" value="Genomic_DNA"/>
</dbReference>
<gene>
    <name evidence="1" type="ORF">OLMES_5401</name>
</gene>
<sequence>MHAIPEAALFHLHRVECLLSTQHQRRYSLMLRRDMEDLIRLAALSQNTEVRQELNLFIKSCLYPKTQPVRCV</sequence>
<dbReference type="AlphaFoldDB" id="A0A1Y0IFX9"/>
<dbReference type="Proteomes" id="UP000196027">
    <property type="component" value="Chromosome"/>
</dbReference>
<evidence type="ECO:0000313" key="1">
    <source>
        <dbReference type="EMBL" id="ARU59381.1"/>
    </source>
</evidence>
<organism evidence="1 2">
    <name type="scientific">Oleiphilus messinensis</name>
    <dbReference type="NCBI Taxonomy" id="141451"/>
    <lineage>
        <taxon>Bacteria</taxon>
        <taxon>Pseudomonadati</taxon>
        <taxon>Pseudomonadota</taxon>
        <taxon>Gammaproteobacteria</taxon>
        <taxon>Oceanospirillales</taxon>
        <taxon>Oleiphilaceae</taxon>
        <taxon>Oleiphilus</taxon>
    </lineage>
</organism>
<accession>A0A1Y0IFX9</accession>
<name>A0A1Y0IFX9_9GAMM</name>
<dbReference type="RefSeq" id="WP_087464061.1">
    <property type="nucleotide sequence ID" value="NZ_CP021425.1"/>
</dbReference>
<dbReference type="KEGG" id="ome:OLMES_5401"/>
<protein>
    <submittedName>
        <fullName evidence="1">Uncharacterized protein</fullName>
    </submittedName>
</protein>
<keyword evidence="2" id="KW-1185">Reference proteome</keyword>
<reference evidence="1 2" key="1">
    <citation type="submission" date="2017-05" db="EMBL/GenBank/DDBJ databases">
        <title>Genomic insights into alkan degradation activity of Oleiphilus messinensis.</title>
        <authorList>
            <person name="Kozyavkin S.A."/>
            <person name="Slesarev A.I."/>
            <person name="Golyshin P.N."/>
            <person name="Korzhenkov A."/>
            <person name="Golyshina O.N."/>
            <person name="Toshchakov S.V."/>
        </authorList>
    </citation>
    <scope>NUCLEOTIDE SEQUENCE [LARGE SCALE GENOMIC DNA]</scope>
    <source>
        <strain evidence="1 2">ME102</strain>
    </source>
</reference>